<proteinExistence type="predicted"/>
<feature type="compositionally biased region" description="Polar residues" evidence="1">
    <location>
        <begin position="287"/>
        <end position="296"/>
    </location>
</feature>
<evidence type="ECO:0000256" key="1">
    <source>
        <dbReference type="SAM" id="MobiDB-lite"/>
    </source>
</evidence>
<evidence type="ECO:0000313" key="2">
    <source>
        <dbReference type="EMBL" id="KAL2612127.1"/>
    </source>
</evidence>
<comment type="caution">
    <text evidence="2">The sequence shown here is derived from an EMBL/GenBank/DDBJ whole genome shotgun (WGS) entry which is preliminary data.</text>
</comment>
<feature type="region of interest" description="Disordered" evidence="1">
    <location>
        <begin position="91"/>
        <end position="113"/>
    </location>
</feature>
<gene>
    <name evidence="2" type="ORF">R1flu_023819</name>
</gene>
<protein>
    <submittedName>
        <fullName evidence="2">Uncharacterized protein</fullName>
    </submittedName>
</protein>
<evidence type="ECO:0000313" key="3">
    <source>
        <dbReference type="Proteomes" id="UP001605036"/>
    </source>
</evidence>
<organism evidence="2 3">
    <name type="scientific">Riccia fluitans</name>
    <dbReference type="NCBI Taxonomy" id="41844"/>
    <lineage>
        <taxon>Eukaryota</taxon>
        <taxon>Viridiplantae</taxon>
        <taxon>Streptophyta</taxon>
        <taxon>Embryophyta</taxon>
        <taxon>Marchantiophyta</taxon>
        <taxon>Marchantiopsida</taxon>
        <taxon>Marchantiidae</taxon>
        <taxon>Marchantiales</taxon>
        <taxon>Ricciaceae</taxon>
        <taxon>Riccia</taxon>
    </lineage>
</organism>
<sequence>MAGTFVARLKRPFLRIRRCRSLKVGSNELHAQDTNTVAHGKQKLTLPPLSTDKLSRPGRGIADKYRLEHHTPVAADVAIAGKSSVESLIDSKRRRSDEWRRRRRRTFDGGKGRMCPRDGSLETLFRDAEASEASSQNAPLCAVPILRKLSSFFAAKKQIEGAKGLKVSCIQGLDWSANLQNYRPMGYKLFSRRKRSLTLYKCKKDVPALEDSCVPKTGGGGGFLKTSPGKGTGRELVSNPMSPPVSLARSEEASPFVLEETSVYDDRIHASQIAKSSYPSRILSPISREQSPSANGFQEDEDEDLGLEEDYSYGRKHEEESQPPSMVFYIRPRRYTLAPSRFQREHLERMRKAAKVSPTKRNSE</sequence>
<accession>A0ABD1XT36</accession>
<feature type="region of interest" description="Disordered" evidence="1">
    <location>
        <begin position="224"/>
        <end position="248"/>
    </location>
</feature>
<reference evidence="2 3" key="1">
    <citation type="submission" date="2024-09" db="EMBL/GenBank/DDBJ databases">
        <title>Chromosome-scale assembly of Riccia fluitans.</title>
        <authorList>
            <person name="Paukszto L."/>
            <person name="Sawicki J."/>
            <person name="Karawczyk K."/>
            <person name="Piernik-Szablinska J."/>
            <person name="Szczecinska M."/>
            <person name="Mazdziarz M."/>
        </authorList>
    </citation>
    <scope>NUCLEOTIDE SEQUENCE [LARGE SCALE GENOMIC DNA]</scope>
    <source>
        <strain evidence="2">Rf_01</strain>
        <tissue evidence="2">Aerial parts of the thallus</tissue>
    </source>
</reference>
<feature type="compositionally biased region" description="Basic and acidic residues" evidence="1">
    <location>
        <begin position="342"/>
        <end position="351"/>
    </location>
</feature>
<dbReference type="EMBL" id="JBHFFA010000007">
    <property type="protein sequence ID" value="KAL2612127.1"/>
    <property type="molecule type" value="Genomic_DNA"/>
</dbReference>
<keyword evidence="3" id="KW-1185">Reference proteome</keyword>
<feature type="region of interest" description="Disordered" evidence="1">
    <location>
        <begin position="341"/>
        <end position="364"/>
    </location>
</feature>
<dbReference type="Proteomes" id="UP001605036">
    <property type="component" value="Unassembled WGS sequence"/>
</dbReference>
<name>A0ABD1XT36_9MARC</name>
<feature type="compositionally biased region" description="Acidic residues" evidence="1">
    <location>
        <begin position="298"/>
        <end position="311"/>
    </location>
</feature>
<feature type="region of interest" description="Disordered" evidence="1">
    <location>
        <begin position="281"/>
        <end position="327"/>
    </location>
</feature>
<dbReference type="AlphaFoldDB" id="A0ABD1XT36"/>